<evidence type="ECO:0000313" key="9">
    <source>
        <dbReference type="RefSeq" id="XP_015588084.1"/>
    </source>
</evidence>
<sequence>MRLDPPTSTGPPKTKRKRAYRQPSAPLCSLSSPLLSSSTSSSFYLEDASCNPYLSYSRGITIDNTLTPENPTTTSATISIVAPRASDTRFDIATSSVSTDCSTVSQDGVHQPEDEPKTTTAFYVTSVSTSSNLPGFNVRKRRSQEPNFTPRPAIPAGQSLICNTCHADHSSTPGLYPRKRKSCYQRRGFTITGSSASSHRISRKISALPKTNLVSSSRSLPSHDDLVYTAFNHQHRVDDDDDDDDDDGDDEDEKGEDDGDREDEDENEMENCRQGYDEVDYDNMEYSCSCLLPYRVEKPEESRWQKRTKLETTKMEAKTMEARPERSSSSGNDTPHETTTCVDVPGGKFYNSIGYASKILSPGYHDNLQDDEEECVHFSTEEPPRYHDRHHRRRCRSRHKDSTDFDEVSPEENIVATKENDYTARLAKSIVRKRERRRSQMYGEGTGKSRKKLRSDRPGRRCYGLLLVLYLLALPILCATNPSAQVASGFAQKQPPLTHSQNFTQRNSSVYSQPADEEVQAEYLQQKKLVEQEVYEEEDASTNMRGLPASGVHPYNEYTWEVNQINPWLSACDLAGPAPADLQGSCGPPEVPKVCPMLCEVSSRGDVFGEVVEQTRIGTSSAIFTTSPLPPSSTSASSSSSTSSATTTSTRSTKTTTRKTSPIRTTKTNEISQENVQDHDDIERMAPVQCLFYLEESHKRDVCHEEFGLRSRKSFVTVRENRYWFISGLRLRHCCEHAVVNALAPGKGGPLEDVLNGGRRCTAALEKLLAVDALAARLHCEFEEVLARYDCAQPYSVIHNCTHCKEAYRKWVCSSLVPYFAHRGPLNSGVIRKTLRGAKIRPCRTFCQAVEQRCPYLLPGDRAPAYPTQYAGEPTFLCRDPNIPETGGQAERSLTANDNDTCCFQECAPGFPHAGICSNCSRMQIIERDGFKAASAPHCEVTVPLTASTGQQQQQQQRQDAANPQESFDADKEYNPDLSSTLTPLANEQGTSFCGSGGVGSMTTSSSSSRSTQPSVPFSMICLFWSWGVLITLCTGKITEHLVTLARTRTPLRRIVLAPGALGSVAFGVSRTIVRLAGITLTFRSFHNKVKCCWCSCSCSCYGWWWRCCYWWWSLWNGCWRYRIDTALPGLLDRHMRNRSRPARFKRPRRRKRRRRRYRGRGRQRERERSLWIFDN</sequence>
<dbReference type="InterPro" id="IPR055288">
    <property type="entry name" value="NALCN_aux_factor_1/2"/>
</dbReference>
<evidence type="ECO:0000313" key="8">
    <source>
        <dbReference type="Proteomes" id="UP000694920"/>
    </source>
</evidence>
<dbReference type="GO" id="GO:0005886">
    <property type="term" value="C:plasma membrane"/>
    <property type="evidence" value="ECO:0007669"/>
    <property type="project" value="TreeGrafter"/>
</dbReference>
<feature type="region of interest" description="Disordered" evidence="7">
    <location>
        <begin position="1"/>
        <end position="39"/>
    </location>
</feature>
<feature type="region of interest" description="Disordered" evidence="7">
    <location>
        <begin position="433"/>
        <end position="456"/>
    </location>
</feature>
<dbReference type="RefSeq" id="XP_015588084.1">
    <property type="nucleotide sequence ID" value="XM_015732598.2"/>
</dbReference>
<evidence type="ECO:0000256" key="5">
    <source>
        <dbReference type="ARBA" id="ARBA00023180"/>
    </source>
</evidence>
<feature type="region of interest" description="Disordered" evidence="7">
    <location>
        <begin position="316"/>
        <end position="343"/>
    </location>
</feature>
<keyword evidence="4" id="KW-0472">Membrane</keyword>
<dbReference type="AlphaFoldDB" id="A0AAJ7BK49"/>
<evidence type="ECO:0000256" key="7">
    <source>
        <dbReference type="SAM" id="MobiDB-lite"/>
    </source>
</evidence>
<dbReference type="PANTHER" id="PTHR15819">
    <property type="entry name" value="TRANSMEMBRANE PROTEIN FAM155"/>
    <property type="match status" value="1"/>
</dbReference>
<dbReference type="CTD" id="4281"/>
<feature type="region of interest" description="Disordered" evidence="7">
    <location>
        <begin position="946"/>
        <end position="974"/>
    </location>
</feature>
<feature type="compositionally biased region" description="Low complexity" evidence="7">
    <location>
        <begin position="23"/>
        <end position="39"/>
    </location>
</feature>
<evidence type="ECO:0000256" key="6">
    <source>
        <dbReference type="ARBA" id="ARBA00029445"/>
    </source>
</evidence>
<dbReference type="PANTHER" id="PTHR15819:SF11">
    <property type="entry name" value="MID1, ISOFORM A"/>
    <property type="match status" value="1"/>
</dbReference>
<evidence type="ECO:0000256" key="2">
    <source>
        <dbReference type="ARBA" id="ARBA00022692"/>
    </source>
</evidence>
<keyword evidence="2" id="KW-0812">Transmembrane</keyword>
<feature type="region of interest" description="Disordered" evidence="7">
    <location>
        <begin position="232"/>
        <end position="278"/>
    </location>
</feature>
<evidence type="ECO:0000256" key="4">
    <source>
        <dbReference type="ARBA" id="ARBA00023136"/>
    </source>
</evidence>
<feature type="compositionally biased region" description="Basic and acidic residues" evidence="7">
    <location>
        <begin position="316"/>
        <end position="326"/>
    </location>
</feature>
<keyword evidence="3" id="KW-1133">Transmembrane helix</keyword>
<comment type="subcellular location">
    <subcellularLocation>
        <location evidence="1">Membrane</location>
        <topology evidence="1">Multi-pass membrane protein</topology>
    </subcellularLocation>
</comment>
<dbReference type="GeneID" id="107264388"/>
<evidence type="ECO:0000256" key="1">
    <source>
        <dbReference type="ARBA" id="ARBA00004141"/>
    </source>
</evidence>
<comment type="similarity">
    <text evidence="6">Belongs to the NALF family.</text>
</comment>
<dbReference type="Proteomes" id="UP000694920">
    <property type="component" value="Unplaced"/>
</dbReference>
<dbReference type="GO" id="GO:0015275">
    <property type="term" value="F:stretch-activated, monoatomic cation-selective, calcium channel activity"/>
    <property type="evidence" value="ECO:0007669"/>
    <property type="project" value="TreeGrafter"/>
</dbReference>
<feature type="compositionally biased region" description="Polar residues" evidence="7">
    <location>
        <begin position="327"/>
        <end position="341"/>
    </location>
</feature>
<feature type="region of interest" description="Disordered" evidence="7">
    <location>
        <begin position="622"/>
        <end position="665"/>
    </location>
</feature>
<evidence type="ECO:0000256" key="3">
    <source>
        <dbReference type="ARBA" id="ARBA00022989"/>
    </source>
</evidence>
<feature type="region of interest" description="Disordered" evidence="7">
    <location>
        <begin position="1142"/>
        <end position="1162"/>
    </location>
</feature>
<feature type="compositionally biased region" description="Low complexity" evidence="7">
    <location>
        <begin position="632"/>
        <end position="665"/>
    </location>
</feature>
<name>A0AAJ7BK49_CEPCN</name>
<dbReference type="GO" id="GO:0098703">
    <property type="term" value="P:calcium ion import across plasma membrane"/>
    <property type="evidence" value="ECO:0007669"/>
    <property type="project" value="TreeGrafter"/>
</dbReference>
<keyword evidence="5" id="KW-0325">Glycoprotein</keyword>
<dbReference type="KEGG" id="ccin:107264388"/>
<feature type="compositionally biased region" description="Acidic residues" evidence="7">
    <location>
        <begin position="239"/>
        <end position="269"/>
    </location>
</feature>
<accession>A0AAJ7BK49</accession>
<reference evidence="9" key="1">
    <citation type="submission" date="2025-08" db="UniProtKB">
        <authorList>
            <consortium name="RefSeq"/>
        </authorList>
    </citation>
    <scope>IDENTIFICATION</scope>
</reference>
<protein>
    <submittedName>
        <fullName evidence="9">Uncharacterized protein LOC107264388</fullName>
    </submittedName>
</protein>
<gene>
    <name evidence="9" type="primary">LOC107264388</name>
</gene>
<proteinExistence type="inferred from homology"/>
<keyword evidence="8" id="KW-1185">Reference proteome</keyword>
<organism evidence="8 9">
    <name type="scientific">Cephus cinctus</name>
    <name type="common">Wheat stem sawfly</name>
    <dbReference type="NCBI Taxonomy" id="211228"/>
    <lineage>
        <taxon>Eukaryota</taxon>
        <taxon>Metazoa</taxon>
        <taxon>Ecdysozoa</taxon>
        <taxon>Arthropoda</taxon>
        <taxon>Hexapoda</taxon>
        <taxon>Insecta</taxon>
        <taxon>Pterygota</taxon>
        <taxon>Neoptera</taxon>
        <taxon>Endopterygota</taxon>
        <taxon>Hymenoptera</taxon>
        <taxon>Cephoidea</taxon>
        <taxon>Cephidae</taxon>
        <taxon>Cephus</taxon>
    </lineage>
</organism>
<feature type="compositionally biased region" description="Polar residues" evidence="7">
    <location>
        <begin position="1"/>
        <end position="11"/>
    </location>
</feature>